<dbReference type="AlphaFoldDB" id="A0A317F4F6"/>
<dbReference type="InterPro" id="IPR003439">
    <property type="entry name" value="ABC_transporter-like_ATP-bd"/>
</dbReference>
<dbReference type="Pfam" id="PF00005">
    <property type="entry name" value="ABC_tran"/>
    <property type="match status" value="1"/>
</dbReference>
<keyword evidence="2" id="KW-0547">Nucleotide-binding</keyword>
<keyword evidence="1" id="KW-0813">Transport</keyword>
<sequence>MINLLSLTNINKKYGSHEVLNFREWKIDNGIHWLKGGNGTGKSTLFRIISGQTPFKGEVELNGINLKKEPSNFRSKISFAEAEPQYPLFITGNELIDFYTETRNAQRKQADELADYFEMSAFINNKIGSYSSGMLKKLSLICAFIGNPDLYILDEPLITIDVASADKLYHLINEKATQGKSFLLSSHQEVSNDKLKLDALFQIIEKQIVKL</sequence>
<evidence type="ECO:0000256" key="2">
    <source>
        <dbReference type="ARBA" id="ARBA00022741"/>
    </source>
</evidence>
<evidence type="ECO:0000259" key="4">
    <source>
        <dbReference type="PROSITE" id="PS50893"/>
    </source>
</evidence>
<accession>A0A317F4F6</accession>
<protein>
    <submittedName>
        <fullName evidence="5">ABC transporter</fullName>
    </submittedName>
</protein>
<evidence type="ECO:0000256" key="1">
    <source>
        <dbReference type="ARBA" id="ARBA00022448"/>
    </source>
</evidence>
<organism evidence="5 6">
    <name type="scientific">Pedobacter paludis</name>
    <dbReference type="NCBI Taxonomy" id="2203212"/>
    <lineage>
        <taxon>Bacteria</taxon>
        <taxon>Pseudomonadati</taxon>
        <taxon>Bacteroidota</taxon>
        <taxon>Sphingobacteriia</taxon>
        <taxon>Sphingobacteriales</taxon>
        <taxon>Sphingobacteriaceae</taxon>
        <taxon>Pedobacter</taxon>
    </lineage>
</organism>
<feature type="domain" description="ABC transporter" evidence="4">
    <location>
        <begin position="5"/>
        <end position="208"/>
    </location>
</feature>
<dbReference type="PROSITE" id="PS50893">
    <property type="entry name" value="ABC_TRANSPORTER_2"/>
    <property type="match status" value="1"/>
</dbReference>
<dbReference type="PANTHER" id="PTHR42939">
    <property type="entry name" value="ABC TRANSPORTER ATP-BINDING PROTEIN ALBC-RELATED"/>
    <property type="match status" value="1"/>
</dbReference>
<dbReference type="EMBL" id="QGNY01000001">
    <property type="protein sequence ID" value="PWS33442.1"/>
    <property type="molecule type" value="Genomic_DNA"/>
</dbReference>
<keyword evidence="3" id="KW-0067">ATP-binding</keyword>
<dbReference type="PROSITE" id="PS00211">
    <property type="entry name" value="ABC_TRANSPORTER_1"/>
    <property type="match status" value="1"/>
</dbReference>
<dbReference type="Proteomes" id="UP000245391">
    <property type="component" value="Unassembled WGS sequence"/>
</dbReference>
<dbReference type="InterPro" id="IPR051782">
    <property type="entry name" value="ABC_Transporter_VariousFunc"/>
</dbReference>
<dbReference type="Gene3D" id="3.40.50.300">
    <property type="entry name" value="P-loop containing nucleotide triphosphate hydrolases"/>
    <property type="match status" value="1"/>
</dbReference>
<dbReference type="GO" id="GO:0016887">
    <property type="term" value="F:ATP hydrolysis activity"/>
    <property type="evidence" value="ECO:0007669"/>
    <property type="project" value="InterPro"/>
</dbReference>
<reference evidence="6" key="1">
    <citation type="submission" date="2018-05" db="EMBL/GenBank/DDBJ databases">
        <title>Pedobacter paludis sp. nov., isolated from wetland soil.</title>
        <authorList>
            <person name="Zhang Y."/>
        </authorList>
    </citation>
    <scope>NUCLEOTIDE SEQUENCE [LARGE SCALE GENOMIC DNA]</scope>
    <source>
        <strain evidence="6">R-8</strain>
    </source>
</reference>
<comment type="caution">
    <text evidence="5">The sequence shown here is derived from an EMBL/GenBank/DDBJ whole genome shotgun (WGS) entry which is preliminary data.</text>
</comment>
<name>A0A317F4F6_9SPHI</name>
<gene>
    <name evidence="5" type="ORF">DF947_02115</name>
</gene>
<dbReference type="PANTHER" id="PTHR42939:SF1">
    <property type="entry name" value="ABC TRANSPORTER ATP-BINDING PROTEIN ALBC-RELATED"/>
    <property type="match status" value="1"/>
</dbReference>
<dbReference type="InterPro" id="IPR027417">
    <property type="entry name" value="P-loop_NTPase"/>
</dbReference>
<proteinExistence type="predicted"/>
<keyword evidence="6" id="KW-1185">Reference proteome</keyword>
<evidence type="ECO:0000313" key="5">
    <source>
        <dbReference type="EMBL" id="PWS33442.1"/>
    </source>
</evidence>
<evidence type="ECO:0000256" key="3">
    <source>
        <dbReference type="ARBA" id="ARBA00022840"/>
    </source>
</evidence>
<dbReference type="SUPFAM" id="SSF52540">
    <property type="entry name" value="P-loop containing nucleoside triphosphate hydrolases"/>
    <property type="match status" value="1"/>
</dbReference>
<dbReference type="InterPro" id="IPR017871">
    <property type="entry name" value="ABC_transporter-like_CS"/>
</dbReference>
<dbReference type="GO" id="GO:0005524">
    <property type="term" value="F:ATP binding"/>
    <property type="evidence" value="ECO:0007669"/>
    <property type="project" value="UniProtKB-KW"/>
</dbReference>
<evidence type="ECO:0000313" key="6">
    <source>
        <dbReference type="Proteomes" id="UP000245391"/>
    </source>
</evidence>